<dbReference type="KEGG" id="scl:sce6853"/>
<dbReference type="STRING" id="448385.sce6853"/>
<dbReference type="AlphaFoldDB" id="A9GU12"/>
<dbReference type="Proteomes" id="UP000002139">
    <property type="component" value="Chromosome"/>
</dbReference>
<sequence>MRLATAAPRLVHHDTSPTGRRGAARPADPRAALRPRPHRSLSQGHLPLLPARLRDAARSRERPEARFARDLDAQASIGVDDGLGVRPDLERSSAEDIEHAQLAWSHRVLGEYRGVAIYTELLAALVEAEAPYPALAAVHRIRRVFASLLRDEVRHAAAGRSLVARIERSYPESELAGVQARLHARLPEERRHLREQALARAVGGPGRQLGARLAPGDLEA</sequence>
<organism evidence="2 3">
    <name type="scientific">Sorangium cellulosum (strain So ce56)</name>
    <name type="common">Polyangium cellulosum (strain So ce56)</name>
    <dbReference type="NCBI Taxonomy" id="448385"/>
    <lineage>
        <taxon>Bacteria</taxon>
        <taxon>Pseudomonadati</taxon>
        <taxon>Myxococcota</taxon>
        <taxon>Polyangia</taxon>
        <taxon>Polyangiales</taxon>
        <taxon>Polyangiaceae</taxon>
        <taxon>Sorangium</taxon>
    </lineage>
</organism>
<keyword evidence="3" id="KW-1185">Reference proteome</keyword>
<evidence type="ECO:0000313" key="2">
    <source>
        <dbReference type="EMBL" id="CAN97022.1"/>
    </source>
</evidence>
<accession>A9GU12</accession>
<gene>
    <name evidence="2" type="ordered locus">sce6853</name>
</gene>
<evidence type="ECO:0008006" key="4">
    <source>
        <dbReference type="Google" id="ProtNLM"/>
    </source>
</evidence>
<feature type="region of interest" description="Disordered" evidence="1">
    <location>
        <begin position="1"/>
        <end position="47"/>
    </location>
</feature>
<evidence type="ECO:0000313" key="3">
    <source>
        <dbReference type="Proteomes" id="UP000002139"/>
    </source>
</evidence>
<name>A9GU12_SORC5</name>
<proteinExistence type="predicted"/>
<dbReference type="HOGENOM" id="CLU_1255284_0_0_7"/>
<dbReference type="EMBL" id="AM746676">
    <property type="protein sequence ID" value="CAN97022.1"/>
    <property type="molecule type" value="Genomic_DNA"/>
</dbReference>
<evidence type="ECO:0000256" key="1">
    <source>
        <dbReference type="SAM" id="MobiDB-lite"/>
    </source>
</evidence>
<reference evidence="2 3" key="1">
    <citation type="journal article" date="2007" name="Nat. Biotechnol.">
        <title>Complete genome sequence of the myxobacterium Sorangium cellulosum.</title>
        <authorList>
            <person name="Schneiker S."/>
            <person name="Perlova O."/>
            <person name="Kaiser O."/>
            <person name="Gerth K."/>
            <person name="Alici A."/>
            <person name="Altmeyer M.O."/>
            <person name="Bartels D."/>
            <person name="Bekel T."/>
            <person name="Beyer S."/>
            <person name="Bode E."/>
            <person name="Bode H.B."/>
            <person name="Bolten C.J."/>
            <person name="Choudhuri J.V."/>
            <person name="Doss S."/>
            <person name="Elnakady Y.A."/>
            <person name="Frank B."/>
            <person name="Gaigalat L."/>
            <person name="Goesmann A."/>
            <person name="Groeger C."/>
            <person name="Gross F."/>
            <person name="Jelsbak L."/>
            <person name="Jelsbak L."/>
            <person name="Kalinowski J."/>
            <person name="Kegler C."/>
            <person name="Knauber T."/>
            <person name="Konietzny S."/>
            <person name="Kopp M."/>
            <person name="Krause L."/>
            <person name="Krug D."/>
            <person name="Linke B."/>
            <person name="Mahmud T."/>
            <person name="Martinez-Arias R."/>
            <person name="McHardy A.C."/>
            <person name="Merai M."/>
            <person name="Meyer F."/>
            <person name="Mormann S."/>
            <person name="Munoz-Dorado J."/>
            <person name="Perez J."/>
            <person name="Pradella S."/>
            <person name="Rachid S."/>
            <person name="Raddatz G."/>
            <person name="Rosenau F."/>
            <person name="Rueckert C."/>
            <person name="Sasse F."/>
            <person name="Scharfe M."/>
            <person name="Schuster S.C."/>
            <person name="Suen G."/>
            <person name="Treuner-Lange A."/>
            <person name="Velicer G.J."/>
            <person name="Vorholter F.-J."/>
            <person name="Weissman K.J."/>
            <person name="Welch R.D."/>
            <person name="Wenzel S.C."/>
            <person name="Whitworth D.E."/>
            <person name="Wilhelm S."/>
            <person name="Wittmann C."/>
            <person name="Bloecker H."/>
            <person name="Puehler A."/>
            <person name="Mueller R."/>
        </authorList>
    </citation>
    <scope>NUCLEOTIDE SEQUENCE [LARGE SCALE GENOMIC DNA]</scope>
    <source>
        <strain evidence="3">So ce56</strain>
    </source>
</reference>
<feature type="compositionally biased region" description="Low complexity" evidence="1">
    <location>
        <begin position="17"/>
        <end position="32"/>
    </location>
</feature>
<protein>
    <recommendedName>
        <fullName evidence="4">Ferritin-like domain-containing protein</fullName>
    </recommendedName>
</protein>